<comment type="caution">
    <text evidence="2">The sequence shown here is derived from an EMBL/GenBank/DDBJ whole genome shotgun (WGS) entry which is preliminary data.</text>
</comment>
<dbReference type="HOGENOM" id="CLU_2141586_0_0_9"/>
<organism evidence="2 3">
    <name type="scientific">Lachnoanaerobaculum saburreum DSM 3986</name>
    <dbReference type="NCBI Taxonomy" id="887325"/>
    <lineage>
        <taxon>Bacteria</taxon>
        <taxon>Bacillati</taxon>
        <taxon>Bacillota</taxon>
        <taxon>Clostridia</taxon>
        <taxon>Lachnospirales</taxon>
        <taxon>Lachnospiraceae</taxon>
        <taxon>Lachnoanaerobaculum</taxon>
    </lineage>
</organism>
<sequence>MKRFIIFLLGLILLLNMAGCAKKEENKVEEGNLKTYSELNDGTYSCEEHIYKYRFEISGRMPNAAKNSTFVYLSNLPEISFEQAWKASGLSSSLDDYFSEEDAILVDRR</sequence>
<dbReference type="Proteomes" id="UP000003434">
    <property type="component" value="Unassembled WGS sequence"/>
</dbReference>
<evidence type="ECO:0000256" key="1">
    <source>
        <dbReference type="SAM" id="SignalP"/>
    </source>
</evidence>
<keyword evidence="1" id="KW-0732">Signal</keyword>
<proteinExistence type="predicted"/>
<evidence type="ECO:0000313" key="3">
    <source>
        <dbReference type="Proteomes" id="UP000003434"/>
    </source>
</evidence>
<feature type="chain" id="PRO_5003207956" description="Immunogenic protein" evidence="1">
    <location>
        <begin position="24"/>
        <end position="109"/>
    </location>
</feature>
<evidence type="ECO:0000313" key="2">
    <source>
        <dbReference type="EMBL" id="EFU77992.1"/>
    </source>
</evidence>
<accession>E6LJJ7</accession>
<feature type="signal peptide" evidence="1">
    <location>
        <begin position="1"/>
        <end position="23"/>
    </location>
</feature>
<dbReference type="EMBL" id="AEPW01000002">
    <property type="protein sequence ID" value="EFU77992.1"/>
    <property type="molecule type" value="Genomic_DNA"/>
</dbReference>
<reference evidence="2 3" key="1">
    <citation type="submission" date="2010-12" db="EMBL/GenBank/DDBJ databases">
        <authorList>
            <person name="Muzny D."/>
            <person name="Qin X."/>
            <person name="Deng J."/>
            <person name="Jiang H."/>
            <person name="Liu Y."/>
            <person name="Qu J."/>
            <person name="Song X.-Z."/>
            <person name="Zhang L."/>
            <person name="Thornton R."/>
            <person name="Coyle M."/>
            <person name="Francisco L."/>
            <person name="Jackson L."/>
            <person name="Javaid M."/>
            <person name="Korchina V."/>
            <person name="Kovar C."/>
            <person name="Mata R."/>
            <person name="Mathew T."/>
            <person name="Ngo R."/>
            <person name="Nguyen L."/>
            <person name="Nguyen N."/>
            <person name="Okwuonu G."/>
            <person name="Ongeri F."/>
            <person name="Pham C."/>
            <person name="Simmons D."/>
            <person name="Wilczek-Boney K."/>
            <person name="Hale W."/>
            <person name="Jakkamsetti A."/>
            <person name="Pham P."/>
            <person name="Ruth R."/>
            <person name="San Lucas F."/>
            <person name="Warren J."/>
            <person name="Zhang J."/>
            <person name="Zhao Z."/>
            <person name="Zhou C."/>
            <person name="Zhu D."/>
            <person name="Lee S."/>
            <person name="Bess C."/>
            <person name="Blankenburg K."/>
            <person name="Forbes L."/>
            <person name="Fu Q."/>
            <person name="Gubbala S."/>
            <person name="Hirani K."/>
            <person name="Jayaseelan J.C."/>
            <person name="Lara F."/>
            <person name="Munidasa M."/>
            <person name="Palculict T."/>
            <person name="Patil S."/>
            <person name="Pu L.-L."/>
            <person name="Saada N."/>
            <person name="Tang L."/>
            <person name="Weissenberger G."/>
            <person name="Zhu Y."/>
            <person name="Hemphill L."/>
            <person name="Shang Y."/>
            <person name="Youmans B."/>
            <person name="Ayvaz T."/>
            <person name="Ross M."/>
            <person name="Santibanez J."/>
            <person name="Aqrawi P."/>
            <person name="Gross S."/>
            <person name="Joshi V."/>
            <person name="Fowler G."/>
            <person name="Nazareth L."/>
            <person name="Reid J."/>
            <person name="Worley K."/>
            <person name="Petrosino J."/>
            <person name="Highlander S."/>
            <person name="Gibbs R."/>
        </authorList>
    </citation>
    <scope>NUCLEOTIDE SEQUENCE [LARGE SCALE GENOMIC DNA]</scope>
    <source>
        <strain evidence="2 3">DSM 3986</strain>
    </source>
</reference>
<dbReference type="eggNOG" id="ENOG5032UCX">
    <property type="taxonomic scope" value="Bacteria"/>
</dbReference>
<protein>
    <recommendedName>
        <fullName evidence="4">Immunogenic protein</fullName>
    </recommendedName>
</protein>
<dbReference type="RefSeq" id="WP_008749905.1">
    <property type="nucleotide sequence ID" value="NZ_GL622296.1"/>
</dbReference>
<evidence type="ECO:0008006" key="4">
    <source>
        <dbReference type="Google" id="ProtNLM"/>
    </source>
</evidence>
<name>E6LJJ7_9FIRM</name>
<gene>
    <name evidence="2" type="ORF">HMPREF0381_0132</name>
</gene>
<dbReference type="AlphaFoldDB" id="E6LJJ7"/>